<feature type="chain" id="PRO_5045041128" description="DUF4402 domain-containing protein" evidence="1">
    <location>
        <begin position="23"/>
        <end position="172"/>
    </location>
</feature>
<evidence type="ECO:0000313" key="3">
    <source>
        <dbReference type="Proteomes" id="UP001156703"/>
    </source>
</evidence>
<dbReference type="InterPro" id="IPR025514">
    <property type="entry name" value="DUF4402"/>
</dbReference>
<proteinExistence type="predicted"/>
<protein>
    <recommendedName>
        <fullName evidence="4">DUF4402 domain-containing protein</fullName>
    </recommendedName>
</protein>
<name>A0ABQ5Z217_9SPHN</name>
<organism evidence="2 3">
    <name type="scientific">Sphingomonas astaxanthinifaciens DSM 22298</name>
    <dbReference type="NCBI Taxonomy" id="1123267"/>
    <lineage>
        <taxon>Bacteria</taxon>
        <taxon>Pseudomonadati</taxon>
        <taxon>Pseudomonadota</taxon>
        <taxon>Alphaproteobacteria</taxon>
        <taxon>Sphingomonadales</taxon>
        <taxon>Sphingomonadaceae</taxon>
        <taxon>Sphingomonas</taxon>
    </lineage>
</organism>
<dbReference type="RefSeq" id="WP_029941654.1">
    <property type="nucleotide sequence ID" value="NZ_BSOO01000003.1"/>
</dbReference>
<comment type="caution">
    <text evidence="2">The sequence shown here is derived from an EMBL/GenBank/DDBJ whole genome shotgun (WGS) entry which is preliminary data.</text>
</comment>
<evidence type="ECO:0008006" key="4">
    <source>
        <dbReference type="Google" id="ProtNLM"/>
    </source>
</evidence>
<accession>A0ABQ5Z217</accession>
<gene>
    <name evidence="2" type="ORF">GCM10007925_05090</name>
</gene>
<evidence type="ECO:0000256" key="1">
    <source>
        <dbReference type="SAM" id="SignalP"/>
    </source>
</evidence>
<keyword evidence="3" id="KW-1185">Reference proteome</keyword>
<keyword evidence="1" id="KW-0732">Signal</keyword>
<dbReference type="Proteomes" id="UP001156703">
    <property type="component" value="Unassembled WGS sequence"/>
</dbReference>
<feature type="signal peptide" evidence="1">
    <location>
        <begin position="1"/>
        <end position="22"/>
    </location>
</feature>
<dbReference type="Pfam" id="PF14352">
    <property type="entry name" value="DUF4402"/>
    <property type="match status" value="1"/>
</dbReference>
<sequence length="172" mass="16798">MKKILVATAAMAAIAVATPAAAQSATGANPKANANARLIKPLTLTAVRDLNFGTIVLGTLTANETVSINGAGVVTCGGGVNLTCTGSPTSANYKVTGTQGQTVLISSAAASFPLSGSNGGTLNLVPSFPASLVLGNSGAPGNSFDVGGSVVITSTTPDGVYSGQIDIQVAYQ</sequence>
<reference evidence="3" key="1">
    <citation type="journal article" date="2019" name="Int. J. Syst. Evol. Microbiol.">
        <title>The Global Catalogue of Microorganisms (GCM) 10K type strain sequencing project: providing services to taxonomists for standard genome sequencing and annotation.</title>
        <authorList>
            <consortium name="The Broad Institute Genomics Platform"/>
            <consortium name="The Broad Institute Genome Sequencing Center for Infectious Disease"/>
            <person name="Wu L."/>
            <person name="Ma J."/>
        </authorList>
    </citation>
    <scope>NUCLEOTIDE SEQUENCE [LARGE SCALE GENOMIC DNA]</scope>
    <source>
        <strain evidence="3">NBRC 102146</strain>
    </source>
</reference>
<evidence type="ECO:0000313" key="2">
    <source>
        <dbReference type="EMBL" id="GLR46798.1"/>
    </source>
</evidence>
<dbReference type="EMBL" id="BSOO01000003">
    <property type="protein sequence ID" value="GLR46798.1"/>
    <property type="molecule type" value="Genomic_DNA"/>
</dbReference>